<dbReference type="EMBL" id="CAJHUC010002019">
    <property type="protein sequence ID" value="CAD7702979.1"/>
    <property type="molecule type" value="Genomic_DNA"/>
</dbReference>
<dbReference type="Proteomes" id="UP000708148">
    <property type="component" value="Unassembled WGS sequence"/>
</dbReference>
<dbReference type="Gene3D" id="3.40.50.300">
    <property type="entry name" value="P-loop containing nucleotide triphosphate hydrolases"/>
    <property type="match status" value="1"/>
</dbReference>
<dbReference type="CDD" id="cd01673">
    <property type="entry name" value="dNK"/>
    <property type="match status" value="1"/>
</dbReference>
<gene>
    <name evidence="2" type="ORF">OSTQU699_LOCUS8336</name>
</gene>
<protein>
    <recommendedName>
        <fullName evidence="1">Deoxynucleoside kinase domain-containing protein</fullName>
    </recommendedName>
</protein>
<sequence>MWQKVGNDVNFNFLDRFYSNPKRFAYEFQNYVFLTRLKINHQSWDGAKPLRLLERSVFSDRLVFVRAVHEAKWMDDFHLKLYDAWFQPFLLEVPGLVPDGFIYLRAEPSTCMERLKRRARSEEVGLDMSYLEGLHVKHEDWFYQEKPSIHTTSILVPSSQSSEAHIMRAPEPPNLPPLPKLLEGSVIWLGRKGVLSADPPNDQNDVPNEVKAAISCVPALVLDCNDDFDVEHDVERKRQYASTVSAYFDYVKACRSARRAAGLGGRVFYRQHESELLRRKWDFVKHTPAEVLNQWQRRGVEKGHMWDDAAGVLRSLPISDARVREFAAM</sequence>
<comment type="caution">
    <text evidence="2">The sequence shown here is derived from an EMBL/GenBank/DDBJ whole genome shotgun (WGS) entry which is preliminary data.</text>
</comment>
<reference evidence="2" key="1">
    <citation type="submission" date="2020-12" db="EMBL/GenBank/DDBJ databases">
        <authorList>
            <person name="Iha C."/>
        </authorList>
    </citation>
    <scope>NUCLEOTIDE SEQUENCE</scope>
</reference>
<dbReference type="OrthoDB" id="567086at2759"/>
<dbReference type="Pfam" id="PF01712">
    <property type="entry name" value="dNK"/>
    <property type="match status" value="1"/>
</dbReference>
<name>A0A8S1JC18_9CHLO</name>
<proteinExistence type="predicted"/>
<dbReference type="PANTHER" id="PTHR10513:SF35">
    <property type="entry name" value="DEOXYADENOSINE KINASE"/>
    <property type="match status" value="1"/>
</dbReference>
<feature type="domain" description="Deoxynucleoside kinase" evidence="1">
    <location>
        <begin position="7"/>
        <end position="148"/>
    </location>
</feature>
<dbReference type="PANTHER" id="PTHR10513">
    <property type="entry name" value="DEOXYNUCLEOSIDE KINASE"/>
    <property type="match status" value="1"/>
</dbReference>
<evidence type="ECO:0000259" key="1">
    <source>
        <dbReference type="Pfam" id="PF01712"/>
    </source>
</evidence>
<evidence type="ECO:0000313" key="3">
    <source>
        <dbReference type="Proteomes" id="UP000708148"/>
    </source>
</evidence>
<accession>A0A8S1JC18</accession>
<dbReference type="InterPro" id="IPR050566">
    <property type="entry name" value="Deoxyribonucleoside_kinase"/>
</dbReference>
<evidence type="ECO:0000313" key="2">
    <source>
        <dbReference type="EMBL" id="CAD7702979.1"/>
    </source>
</evidence>
<organism evidence="2 3">
    <name type="scientific">Ostreobium quekettii</name>
    <dbReference type="NCBI Taxonomy" id="121088"/>
    <lineage>
        <taxon>Eukaryota</taxon>
        <taxon>Viridiplantae</taxon>
        <taxon>Chlorophyta</taxon>
        <taxon>core chlorophytes</taxon>
        <taxon>Ulvophyceae</taxon>
        <taxon>TCBD clade</taxon>
        <taxon>Bryopsidales</taxon>
        <taxon>Ostreobineae</taxon>
        <taxon>Ostreobiaceae</taxon>
        <taxon>Ostreobium</taxon>
    </lineage>
</organism>
<dbReference type="AlphaFoldDB" id="A0A8S1JC18"/>
<dbReference type="InterPro" id="IPR027417">
    <property type="entry name" value="P-loop_NTPase"/>
</dbReference>
<dbReference type="GO" id="GO:0019136">
    <property type="term" value="F:deoxynucleoside kinase activity"/>
    <property type="evidence" value="ECO:0007669"/>
    <property type="project" value="TreeGrafter"/>
</dbReference>
<dbReference type="SUPFAM" id="SSF52540">
    <property type="entry name" value="P-loop containing nucleoside triphosphate hydrolases"/>
    <property type="match status" value="1"/>
</dbReference>
<keyword evidence="3" id="KW-1185">Reference proteome</keyword>
<dbReference type="GO" id="GO:0005737">
    <property type="term" value="C:cytoplasm"/>
    <property type="evidence" value="ECO:0007669"/>
    <property type="project" value="TreeGrafter"/>
</dbReference>
<dbReference type="InterPro" id="IPR031314">
    <property type="entry name" value="DNK_dom"/>
</dbReference>